<evidence type="ECO:0000313" key="1">
    <source>
        <dbReference type="EMBL" id="CAB4131822.1"/>
    </source>
</evidence>
<reference evidence="1" key="1">
    <citation type="submission" date="2020-04" db="EMBL/GenBank/DDBJ databases">
        <authorList>
            <person name="Chiriac C."/>
            <person name="Salcher M."/>
            <person name="Ghai R."/>
            <person name="Kavagutti S V."/>
        </authorList>
    </citation>
    <scope>NUCLEOTIDE SEQUENCE</scope>
</reference>
<proteinExistence type="predicted"/>
<name>A0A6J5LE21_9CAUD</name>
<protein>
    <submittedName>
        <fullName evidence="1">Uncharacterized protein</fullName>
    </submittedName>
</protein>
<gene>
    <name evidence="1" type="ORF">UFOVP125_32</name>
</gene>
<accession>A0A6J5LE21</accession>
<organism evidence="1">
    <name type="scientific">uncultured Caudovirales phage</name>
    <dbReference type="NCBI Taxonomy" id="2100421"/>
    <lineage>
        <taxon>Viruses</taxon>
        <taxon>Duplodnaviria</taxon>
        <taxon>Heunggongvirae</taxon>
        <taxon>Uroviricota</taxon>
        <taxon>Caudoviricetes</taxon>
        <taxon>Peduoviridae</taxon>
        <taxon>Maltschvirus</taxon>
        <taxon>Maltschvirus maltsch</taxon>
    </lineage>
</organism>
<dbReference type="EMBL" id="LR796253">
    <property type="protein sequence ID" value="CAB4131822.1"/>
    <property type="molecule type" value="Genomic_DNA"/>
</dbReference>
<sequence>MRKSTHADIREVLRKMPDGLTVVAICYMTGLRRDTVRQALPSMPDVYIDRWEKTARTPGYKAVAWRPVYIAVPIPPNQPKPIKEANHV</sequence>